<dbReference type="InterPro" id="IPR035985">
    <property type="entry name" value="Ubiquitin-activating_enz"/>
</dbReference>
<dbReference type="InterPro" id="IPR000594">
    <property type="entry name" value="ThiF_NAD_FAD-bd"/>
</dbReference>
<evidence type="ECO:0000259" key="1">
    <source>
        <dbReference type="Pfam" id="PF00899"/>
    </source>
</evidence>
<dbReference type="Gene3D" id="3.40.50.720">
    <property type="entry name" value="NAD(P)-binding Rossmann-like Domain"/>
    <property type="match status" value="1"/>
</dbReference>
<keyword evidence="3" id="KW-1185">Reference proteome</keyword>
<dbReference type="EMBL" id="JAOTJC010000013">
    <property type="protein sequence ID" value="MCU7555821.1"/>
    <property type="molecule type" value="Genomic_DNA"/>
</dbReference>
<dbReference type="Proteomes" id="UP001209257">
    <property type="component" value="Unassembled WGS sequence"/>
</dbReference>
<dbReference type="Pfam" id="PF00899">
    <property type="entry name" value="ThiF"/>
    <property type="match status" value="1"/>
</dbReference>
<reference evidence="3" key="1">
    <citation type="submission" date="2023-07" db="EMBL/GenBank/DDBJ databases">
        <title>Study on multiphase classification of strain Alteromonas salexigens isolated from the Yellow Sea.</title>
        <authorList>
            <person name="Sun L."/>
        </authorList>
    </citation>
    <scope>NUCLEOTIDE SEQUENCE [LARGE SCALE GENOMIC DNA]</scope>
    <source>
        <strain evidence="3">ASW11-19</strain>
    </source>
</reference>
<evidence type="ECO:0000313" key="3">
    <source>
        <dbReference type="Proteomes" id="UP001209257"/>
    </source>
</evidence>
<evidence type="ECO:0000313" key="2">
    <source>
        <dbReference type="EMBL" id="MCU7555821.1"/>
    </source>
</evidence>
<gene>
    <name evidence="2" type="primary">moeB</name>
    <name evidence="2" type="ORF">OCL06_14620</name>
</gene>
<dbReference type="SUPFAM" id="SSF69572">
    <property type="entry name" value="Activating enzymes of the ubiquitin-like proteins"/>
    <property type="match status" value="1"/>
</dbReference>
<dbReference type="PANTHER" id="PTHR10953:SF194">
    <property type="entry name" value="MOLYBDOPTERIN-SYNTHASE ADENYLYLTRANSFERASE"/>
    <property type="match status" value="1"/>
</dbReference>
<dbReference type="InterPro" id="IPR045886">
    <property type="entry name" value="ThiF/MoeB/HesA"/>
</dbReference>
<dbReference type="GO" id="GO:0016779">
    <property type="term" value="F:nucleotidyltransferase activity"/>
    <property type="evidence" value="ECO:0007669"/>
    <property type="project" value="UniProtKB-KW"/>
</dbReference>
<accession>A0ABT2VUB9</accession>
<keyword evidence="2" id="KW-0808">Transferase</keyword>
<protein>
    <submittedName>
        <fullName evidence="2">Molybdopterin-synthase adenylyltransferase MoeB</fullName>
    </submittedName>
</protein>
<comment type="caution">
    <text evidence="2">The sequence shown here is derived from an EMBL/GenBank/DDBJ whole genome shotgun (WGS) entry which is preliminary data.</text>
</comment>
<organism evidence="2 3">
    <name type="scientific">Alteromonas salexigens</name>
    <dbReference type="NCBI Taxonomy" id="2982530"/>
    <lineage>
        <taxon>Bacteria</taxon>
        <taxon>Pseudomonadati</taxon>
        <taxon>Pseudomonadota</taxon>
        <taxon>Gammaproteobacteria</taxon>
        <taxon>Alteromonadales</taxon>
        <taxon>Alteromonadaceae</taxon>
        <taxon>Alteromonas/Salinimonas group</taxon>
        <taxon>Alteromonas</taxon>
    </lineage>
</organism>
<dbReference type="GO" id="GO:0016301">
    <property type="term" value="F:kinase activity"/>
    <property type="evidence" value="ECO:0007669"/>
    <property type="project" value="UniProtKB-KW"/>
</dbReference>
<keyword evidence="2" id="KW-0418">Kinase</keyword>
<dbReference type="PANTHER" id="PTHR10953">
    <property type="entry name" value="UBIQUITIN-ACTIVATING ENZYME E1"/>
    <property type="match status" value="1"/>
</dbReference>
<proteinExistence type="predicted"/>
<sequence length="255" mass="27242">MPDPITHSQAMRFNRQIVLPQFDLAGQEALANARVLVFGVGGLGNAAAMSLVTSGLGAITLVDPDVVDEHNLPRQWLFSEAQVGQHKVEAAFDSLHARNRHCEIRTIAQTLGDNDIQTLLNEHDLVLDCTDNFSAREQICRLTYRAGLPLVSGAAIRFEGQLFVASPTGGSSCYGCLSQLFEAPALSCTEAGILSPVVSIIGLQQALLAIKLITNLGEVSAGSLVTFDGLSQQWHTFDVPKQGKCPVCSPSSTKS</sequence>
<dbReference type="NCBIfam" id="NF004281">
    <property type="entry name" value="PRK05690.1"/>
    <property type="match status" value="1"/>
</dbReference>
<keyword evidence="2" id="KW-0548">Nucleotidyltransferase</keyword>
<dbReference type="RefSeq" id="WP_262995870.1">
    <property type="nucleotide sequence ID" value="NZ_JAOTJC010000013.1"/>
</dbReference>
<dbReference type="CDD" id="cd00757">
    <property type="entry name" value="ThiF_MoeB_HesA_family"/>
    <property type="match status" value="1"/>
</dbReference>
<feature type="domain" description="THIF-type NAD/FAD binding fold" evidence="1">
    <location>
        <begin position="13"/>
        <end position="247"/>
    </location>
</feature>
<name>A0ABT2VUB9_9ALTE</name>